<feature type="compositionally biased region" description="Pro residues" evidence="1">
    <location>
        <begin position="33"/>
        <end position="42"/>
    </location>
</feature>
<accession>A0A6G1C4I8</accession>
<evidence type="ECO:0000313" key="3">
    <source>
        <dbReference type="Proteomes" id="UP000479710"/>
    </source>
</evidence>
<sequence>MTMVVQSHLKAGPAMSRDNSTKDTEKGRMARAQPPPSPPPPSLVYISSPPDGDKHSLGSPPLPPSPRPYLDTSPDAGGYVAVHFASSP</sequence>
<dbReference type="EMBL" id="SPHZ02000010">
    <property type="protein sequence ID" value="KAF0895066.1"/>
    <property type="molecule type" value="Genomic_DNA"/>
</dbReference>
<dbReference type="Proteomes" id="UP000479710">
    <property type="component" value="Unassembled WGS sequence"/>
</dbReference>
<feature type="compositionally biased region" description="Basic and acidic residues" evidence="1">
    <location>
        <begin position="19"/>
        <end position="28"/>
    </location>
</feature>
<protein>
    <submittedName>
        <fullName evidence="2">Uncharacterized protein</fullName>
    </submittedName>
</protein>
<evidence type="ECO:0000313" key="2">
    <source>
        <dbReference type="EMBL" id="KAF0895066.1"/>
    </source>
</evidence>
<gene>
    <name evidence="2" type="ORF">E2562_006778</name>
</gene>
<evidence type="ECO:0000256" key="1">
    <source>
        <dbReference type="SAM" id="MobiDB-lite"/>
    </source>
</evidence>
<proteinExistence type="predicted"/>
<comment type="caution">
    <text evidence="2">The sequence shown here is derived from an EMBL/GenBank/DDBJ whole genome shotgun (WGS) entry which is preliminary data.</text>
</comment>
<organism evidence="2 3">
    <name type="scientific">Oryza meyeriana var. granulata</name>
    <dbReference type="NCBI Taxonomy" id="110450"/>
    <lineage>
        <taxon>Eukaryota</taxon>
        <taxon>Viridiplantae</taxon>
        <taxon>Streptophyta</taxon>
        <taxon>Embryophyta</taxon>
        <taxon>Tracheophyta</taxon>
        <taxon>Spermatophyta</taxon>
        <taxon>Magnoliopsida</taxon>
        <taxon>Liliopsida</taxon>
        <taxon>Poales</taxon>
        <taxon>Poaceae</taxon>
        <taxon>BOP clade</taxon>
        <taxon>Oryzoideae</taxon>
        <taxon>Oryzeae</taxon>
        <taxon>Oryzinae</taxon>
        <taxon>Oryza</taxon>
        <taxon>Oryza meyeriana</taxon>
    </lineage>
</organism>
<dbReference type="AlphaFoldDB" id="A0A6G1C4I8"/>
<feature type="region of interest" description="Disordered" evidence="1">
    <location>
        <begin position="1"/>
        <end position="77"/>
    </location>
</feature>
<reference evidence="2 3" key="1">
    <citation type="submission" date="2019-11" db="EMBL/GenBank/DDBJ databases">
        <title>Whole genome sequence of Oryza granulata.</title>
        <authorList>
            <person name="Li W."/>
        </authorList>
    </citation>
    <scope>NUCLEOTIDE SEQUENCE [LARGE SCALE GENOMIC DNA]</scope>
    <source>
        <strain evidence="3">cv. Menghai</strain>
        <tissue evidence="2">Leaf</tissue>
    </source>
</reference>
<name>A0A6G1C4I8_9ORYZ</name>
<keyword evidence="3" id="KW-1185">Reference proteome</keyword>